<sequence>MTAALEPLLAQLPPDLPVTERDRIRRAYEFAARRHAGQCRKSGDPYITHPVAVAQIAACSGLDDAVVCAALLHDVIEDTGSHDDRLREQFGDEIATMVESMIELDRDEAAIATADDRVLALKVLDRLHNMRTLHYLDEDKQRLKSRHTLESMVPLARRLGLRDVSDELTSIALDRLAALPEDAPTGHRALALGALLLPPAVRPRYLDEWLGELGVLPSRRARLHFTLRLILGMPALSLALRRPSHGTLTHRLLDALRWLLRSDLRTWTPLVLLVGWVIVGTARTSLIDATVTLITVPPVLHAGVTRLRTKLGMDDSDETYS</sequence>
<dbReference type="Proteomes" id="UP001569904">
    <property type="component" value="Unassembled WGS sequence"/>
</dbReference>
<name>A0ABV4R4A8_9ACTN</name>
<dbReference type="SUPFAM" id="SSF109604">
    <property type="entry name" value="HD-domain/PDEase-like"/>
    <property type="match status" value="1"/>
</dbReference>
<comment type="caution">
    <text evidence="2">The sequence shown here is derived from an EMBL/GenBank/DDBJ whole genome shotgun (WGS) entry which is preliminary data.</text>
</comment>
<gene>
    <name evidence="2" type="ORF">SM436_24905</name>
</gene>
<evidence type="ECO:0000313" key="2">
    <source>
        <dbReference type="EMBL" id="MFA1556935.1"/>
    </source>
</evidence>
<feature type="domain" description="HD/PDEase" evidence="1">
    <location>
        <begin position="42"/>
        <end position="139"/>
    </location>
</feature>
<dbReference type="InterPro" id="IPR003607">
    <property type="entry name" value="HD/PDEase_dom"/>
</dbReference>
<dbReference type="PANTHER" id="PTHR21262">
    <property type="entry name" value="GUANOSINE-3',5'-BIS DIPHOSPHATE 3'-PYROPHOSPHOHYDROLASE"/>
    <property type="match status" value="1"/>
</dbReference>
<dbReference type="Pfam" id="PF13328">
    <property type="entry name" value="HD_4"/>
    <property type="match status" value="1"/>
</dbReference>
<dbReference type="Gene3D" id="1.10.3210.10">
    <property type="entry name" value="Hypothetical protein af1432"/>
    <property type="match status" value="1"/>
</dbReference>
<proteinExistence type="predicted"/>
<organism evidence="2 3">
    <name type="scientific">Actinomadura chokoriensis</name>
    <dbReference type="NCBI Taxonomy" id="454156"/>
    <lineage>
        <taxon>Bacteria</taxon>
        <taxon>Bacillati</taxon>
        <taxon>Actinomycetota</taxon>
        <taxon>Actinomycetes</taxon>
        <taxon>Streptosporangiales</taxon>
        <taxon>Thermomonosporaceae</taxon>
        <taxon>Actinomadura</taxon>
    </lineage>
</organism>
<dbReference type="SMART" id="SM00471">
    <property type="entry name" value="HDc"/>
    <property type="match status" value="1"/>
</dbReference>
<dbReference type="EMBL" id="JAXCEH010000018">
    <property type="protein sequence ID" value="MFA1556935.1"/>
    <property type="molecule type" value="Genomic_DNA"/>
</dbReference>
<evidence type="ECO:0000259" key="1">
    <source>
        <dbReference type="SMART" id="SM00471"/>
    </source>
</evidence>
<dbReference type="CDD" id="cd00077">
    <property type="entry name" value="HDc"/>
    <property type="match status" value="1"/>
</dbReference>
<evidence type="ECO:0000313" key="3">
    <source>
        <dbReference type="Proteomes" id="UP001569904"/>
    </source>
</evidence>
<dbReference type="RefSeq" id="WP_371943686.1">
    <property type="nucleotide sequence ID" value="NZ_JAXCEH010000018.1"/>
</dbReference>
<dbReference type="PANTHER" id="PTHR21262:SF31">
    <property type="entry name" value="GTP PYROPHOSPHOKINASE"/>
    <property type="match status" value="1"/>
</dbReference>
<reference evidence="2 3" key="1">
    <citation type="submission" date="2023-11" db="EMBL/GenBank/DDBJ databases">
        <title>Actinomadura monticuli sp. nov., isolated from volcanic ash.</title>
        <authorList>
            <person name="Lee S.D."/>
            <person name="Yang H."/>
            <person name="Kim I.S."/>
        </authorList>
    </citation>
    <scope>NUCLEOTIDE SEQUENCE [LARGE SCALE GENOMIC DNA]</scope>
    <source>
        <strain evidence="2 3">DSM 45346</strain>
    </source>
</reference>
<accession>A0ABV4R4A8</accession>
<protein>
    <submittedName>
        <fullName evidence="2">HD domain-containing protein</fullName>
    </submittedName>
</protein>
<keyword evidence="3" id="KW-1185">Reference proteome</keyword>